<organism evidence="1 2">
    <name type="scientific">Rhizopus delemar (strain RA 99-880 / ATCC MYA-4621 / FGSC 9543 / NRRL 43880)</name>
    <name type="common">Mucormycosis agent</name>
    <name type="synonym">Rhizopus arrhizus var. delemar</name>
    <dbReference type="NCBI Taxonomy" id="246409"/>
    <lineage>
        <taxon>Eukaryota</taxon>
        <taxon>Fungi</taxon>
        <taxon>Fungi incertae sedis</taxon>
        <taxon>Mucoromycota</taxon>
        <taxon>Mucoromycotina</taxon>
        <taxon>Mucoromycetes</taxon>
        <taxon>Mucorales</taxon>
        <taxon>Mucorineae</taxon>
        <taxon>Rhizopodaceae</taxon>
        <taxon>Rhizopus</taxon>
    </lineage>
</organism>
<evidence type="ECO:0000313" key="2">
    <source>
        <dbReference type="Proteomes" id="UP000009138"/>
    </source>
</evidence>
<reference evidence="1 2" key="1">
    <citation type="journal article" date="2009" name="PLoS Genet.">
        <title>Genomic analysis of the basal lineage fungus Rhizopus oryzae reveals a whole-genome duplication.</title>
        <authorList>
            <person name="Ma L.-J."/>
            <person name="Ibrahim A.S."/>
            <person name="Skory C."/>
            <person name="Grabherr M.G."/>
            <person name="Burger G."/>
            <person name="Butler M."/>
            <person name="Elias M."/>
            <person name="Idnurm A."/>
            <person name="Lang B.F."/>
            <person name="Sone T."/>
            <person name="Abe A."/>
            <person name="Calvo S.E."/>
            <person name="Corrochano L.M."/>
            <person name="Engels R."/>
            <person name="Fu J."/>
            <person name="Hansberg W."/>
            <person name="Kim J.-M."/>
            <person name="Kodira C.D."/>
            <person name="Koehrsen M.J."/>
            <person name="Liu B."/>
            <person name="Miranda-Saavedra D."/>
            <person name="O'Leary S."/>
            <person name="Ortiz-Castellanos L."/>
            <person name="Poulter R."/>
            <person name="Rodriguez-Romero J."/>
            <person name="Ruiz-Herrera J."/>
            <person name="Shen Y.-Q."/>
            <person name="Zeng Q."/>
            <person name="Galagan J."/>
            <person name="Birren B.W."/>
            <person name="Cuomo C.A."/>
            <person name="Wickes B.L."/>
        </authorList>
    </citation>
    <scope>NUCLEOTIDE SEQUENCE [LARGE SCALE GENOMIC DNA]</scope>
    <source>
        <strain evidence="2">RA 99-880 / ATCC MYA-4621 / FGSC 9543 / NRRL 43880</strain>
    </source>
</reference>
<dbReference type="InParanoid" id="I1CK52"/>
<proteinExistence type="predicted"/>
<name>I1CK52_RHIO9</name>
<evidence type="ECO:0000313" key="1">
    <source>
        <dbReference type="EMBL" id="EIE88832.1"/>
    </source>
</evidence>
<dbReference type="Proteomes" id="UP000009138">
    <property type="component" value="Unassembled WGS sequence"/>
</dbReference>
<dbReference type="GeneID" id="93620508"/>
<dbReference type="EMBL" id="CH476743">
    <property type="protein sequence ID" value="EIE88832.1"/>
    <property type="molecule type" value="Genomic_DNA"/>
</dbReference>
<protein>
    <submittedName>
        <fullName evidence="1">Uncharacterized protein</fullName>
    </submittedName>
</protein>
<dbReference type="VEuPathDB" id="FungiDB:RO3G_13543"/>
<keyword evidence="2" id="KW-1185">Reference proteome</keyword>
<gene>
    <name evidence="1" type="ORF">RO3G_13543</name>
</gene>
<sequence length="86" mass="9485">MADQVEMLRLGKMTYHGIKNSHVASSVDHRDCPLTLVTDAKSRTKSLYALAYGLSGGHAPRRPSCLLTRYLLLQKASPDFALLCHS</sequence>
<dbReference type="AlphaFoldDB" id="I1CK52"/>
<dbReference type="RefSeq" id="XP_067524228.1">
    <property type="nucleotide sequence ID" value="XM_067668127.1"/>
</dbReference>
<accession>I1CK52</accession>